<sequence length="130" mass="15325">MIGGFQLDKKFFYQPDLPTSVTCWSYTLIILSISILLWLEITVFQIWTVLVFLLFLLVSGIQIYFRQVEVRPDRVVLKTVIPQNNKVLQRSELFVSKQPHGCLLFKTKLQTYRIYLLPAARNKLYDLIQK</sequence>
<keyword evidence="1" id="KW-0472">Membrane</keyword>
<dbReference type="PATRIC" id="fig|1133569.4.peg.1428"/>
<feature type="transmembrane region" description="Helical" evidence="1">
    <location>
        <begin position="45"/>
        <end position="65"/>
    </location>
</feature>
<evidence type="ECO:0000313" key="3">
    <source>
        <dbReference type="Proteomes" id="UP000051576"/>
    </source>
</evidence>
<keyword evidence="1" id="KW-0812">Transmembrane</keyword>
<comment type="caution">
    <text evidence="2">The sequence shown here is derived from an EMBL/GenBank/DDBJ whole genome shotgun (WGS) entry which is preliminary data.</text>
</comment>
<dbReference type="AlphaFoldDB" id="A0A0R2C7D4"/>
<evidence type="ECO:0000313" key="2">
    <source>
        <dbReference type="EMBL" id="KRM87681.1"/>
    </source>
</evidence>
<dbReference type="Pfam" id="PF17255">
    <property type="entry name" value="EbsA"/>
    <property type="match status" value="1"/>
</dbReference>
<evidence type="ECO:0008006" key="4">
    <source>
        <dbReference type="Google" id="ProtNLM"/>
    </source>
</evidence>
<gene>
    <name evidence="2" type="ORF">FD21_GL001295</name>
</gene>
<keyword evidence="3" id="KW-1185">Reference proteome</keyword>
<dbReference type="STRING" id="1133569.FD21_GL001295"/>
<dbReference type="Proteomes" id="UP000051576">
    <property type="component" value="Unassembled WGS sequence"/>
</dbReference>
<dbReference type="EMBL" id="AYYX01000037">
    <property type="protein sequence ID" value="KRM87681.1"/>
    <property type="molecule type" value="Genomic_DNA"/>
</dbReference>
<reference evidence="2 3" key="1">
    <citation type="journal article" date="2015" name="Genome Announc.">
        <title>Expanding the biotechnology potential of lactobacilli through comparative genomics of 213 strains and associated genera.</title>
        <authorList>
            <person name="Sun Z."/>
            <person name="Harris H.M."/>
            <person name="McCann A."/>
            <person name="Guo C."/>
            <person name="Argimon S."/>
            <person name="Zhang W."/>
            <person name="Yang X."/>
            <person name="Jeffery I.B."/>
            <person name="Cooney J.C."/>
            <person name="Kagawa T.F."/>
            <person name="Liu W."/>
            <person name="Song Y."/>
            <person name="Salvetti E."/>
            <person name="Wrobel A."/>
            <person name="Rasinkangas P."/>
            <person name="Parkhill J."/>
            <person name="Rea M.C."/>
            <person name="O'Sullivan O."/>
            <person name="Ritari J."/>
            <person name="Douillard F.P."/>
            <person name="Paul Ross R."/>
            <person name="Yang R."/>
            <person name="Briner A.E."/>
            <person name="Felis G.E."/>
            <person name="de Vos W.M."/>
            <person name="Barrangou R."/>
            <person name="Klaenhammer T.R."/>
            <person name="Caufield P.W."/>
            <person name="Cui Y."/>
            <person name="Zhang H."/>
            <person name="O'Toole P.W."/>
        </authorList>
    </citation>
    <scope>NUCLEOTIDE SEQUENCE [LARGE SCALE GENOMIC DNA]</scope>
    <source>
        <strain evidence="2 3">DSM 20605</strain>
    </source>
</reference>
<protein>
    <recommendedName>
        <fullName evidence="4">Pore-forming protein</fullName>
    </recommendedName>
</protein>
<feature type="transmembrane region" description="Helical" evidence="1">
    <location>
        <begin position="21"/>
        <end position="39"/>
    </location>
</feature>
<organism evidence="2 3">
    <name type="scientific">Liquorilactobacillus vini DSM 20605</name>
    <dbReference type="NCBI Taxonomy" id="1133569"/>
    <lineage>
        <taxon>Bacteria</taxon>
        <taxon>Bacillati</taxon>
        <taxon>Bacillota</taxon>
        <taxon>Bacilli</taxon>
        <taxon>Lactobacillales</taxon>
        <taxon>Lactobacillaceae</taxon>
        <taxon>Liquorilactobacillus</taxon>
    </lineage>
</organism>
<dbReference type="eggNOG" id="ENOG5030A78">
    <property type="taxonomic scope" value="Bacteria"/>
</dbReference>
<keyword evidence="1" id="KW-1133">Transmembrane helix</keyword>
<proteinExistence type="predicted"/>
<evidence type="ECO:0000256" key="1">
    <source>
        <dbReference type="SAM" id="Phobius"/>
    </source>
</evidence>
<dbReference type="InterPro" id="IPR020215">
    <property type="entry name" value="EbsA-like"/>
</dbReference>
<accession>A0A0R2C7D4</accession>
<name>A0A0R2C7D4_9LACO</name>